<gene>
    <name evidence="1" type="ORF">P0Y56_16885</name>
</gene>
<evidence type="ECO:0000313" key="2">
    <source>
        <dbReference type="Proteomes" id="UP001218362"/>
    </source>
</evidence>
<protein>
    <submittedName>
        <fullName evidence="1">DUF3617 domain-containing protein</fullName>
    </submittedName>
</protein>
<dbReference type="Pfam" id="PF12276">
    <property type="entry name" value="DUF3617"/>
    <property type="match status" value="1"/>
</dbReference>
<name>A0AAJ6BPH1_9SPHN</name>
<dbReference type="Proteomes" id="UP001218362">
    <property type="component" value="Chromosome"/>
</dbReference>
<dbReference type="PROSITE" id="PS51257">
    <property type="entry name" value="PROKAR_LIPOPROTEIN"/>
    <property type="match status" value="1"/>
</dbReference>
<accession>A0AAJ6BPH1</accession>
<dbReference type="EMBL" id="CP119316">
    <property type="protein sequence ID" value="WEK46658.1"/>
    <property type="molecule type" value="Genomic_DNA"/>
</dbReference>
<organism evidence="1 2">
    <name type="scientific">Candidatus Andeanibacterium colombiense</name>
    <dbReference type="NCBI Taxonomy" id="3121345"/>
    <lineage>
        <taxon>Bacteria</taxon>
        <taxon>Pseudomonadati</taxon>
        <taxon>Pseudomonadota</taxon>
        <taxon>Alphaproteobacteria</taxon>
        <taxon>Sphingomonadales</taxon>
        <taxon>Sphingomonadaceae</taxon>
        <taxon>Candidatus Andeanibacterium</taxon>
    </lineage>
</organism>
<sequence>MRSSVFILPFAAAIALAGCGKKDEAPAGKTGEAAPAGSVSTATIGLRPGQYEATIEMLEMTIPGMPAGMAKEMAKRNGPTKISYCVTEQEAAQSVKQMLGKAQTGNCSFKTYDVSGGHITTEMACKNPDGTEGTIKTSGTISSEAMDTVGEIDFPGMKSKTHTTFKRVGDCKA</sequence>
<dbReference type="KEGG" id="acob:P0Y56_16885"/>
<dbReference type="InterPro" id="IPR022061">
    <property type="entry name" value="DUF3617"/>
</dbReference>
<proteinExistence type="predicted"/>
<reference evidence="1" key="1">
    <citation type="submission" date="2023-03" db="EMBL/GenBank/DDBJ databases">
        <title>Andean soil-derived lignocellulolytic bacterial consortium as a source of novel taxa and putative plastic-active enzymes.</title>
        <authorList>
            <person name="Diaz-Garcia L."/>
            <person name="Chuvochina M."/>
            <person name="Feuerriegel G."/>
            <person name="Bunk B."/>
            <person name="Sproer C."/>
            <person name="Streit W.R."/>
            <person name="Rodriguez L.M."/>
            <person name="Overmann J."/>
            <person name="Jimenez D.J."/>
        </authorList>
    </citation>
    <scope>NUCLEOTIDE SEQUENCE</scope>
    <source>
        <strain evidence="1">MAG 26</strain>
    </source>
</reference>
<dbReference type="AlphaFoldDB" id="A0AAJ6BPH1"/>
<evidence type="ECO:0000313" key="1">
    <source>
        <dbReference type="EMBL" id="WEK46658.1"/>
    </source>
</evidence>